<dbReference type="Proteomes" id="UP000319663">
    <property type="component" value="Unassembled WGS sequence"/>
</dbReference>
<reference evidence="1 2" key="1">
    <citation type="submission" date="2019-06" db="EMBL/GenBank/DDBJ databases">
        <title>Wine fermentation using esterase from Monascus purpureus.</title>
        <authorList>
            <person name="Geng C."/>
            <person name="Zhang Y."/>
        </authorList>
    </citation>
    <scope>NUCLEOTIDE SEQUENCE [LARGE SCALE GENOMIC DNA]</scope>
    <source>
        <strain evidence="1">HQ1</strain>
    </source>
</reference>
<sequence length="186" mass="19998">MNAPAAPAIAPGKKPAATALAGKEGHIDFISSKDEAGTEEEDEDIEPGITRLEAVKVEVVEGESSPKVKVALKLEALSKLQMESFRQVYPNGQQDCPHLGSCPSSLVVIKELNGHAVAFCSRILQEMGSMASQDSPLGQQMAELPSSKPIHDDEEEQQKFEGRLELSQCKCKSGHVYISVDPRSVA</sequence>
<proteinExistence type="predicted"/>
<keyword evidence="2" id="KW-1185">Reference proteome</keyword>
<organism evidence="1 2">
    <name type="scientific">Monascus purpureus</name>
    <name type="common">Red mold</name>
    <name type="synonym">Monascus anka</name>
    <dbReference type="NCBI Taxonomy" id="5098"/>
    <lineage>
        <taxon>Eukaryota</taxon>
        <taxon>Fungi</taxon>
        <taxon>Dikarya</taxon>
        <taxon>Ascomycota</taxon>
        <taxon>Pezizomycotina</taxon>
        <taxon>Eurotiomycetes</taxon>
        <taxon>Eurotiomycetidae</taxon>
        <taxon>Eurotiales</taxon>
        <taxon>Aspergillaceae</taxon>
        <taxon>Monascus</taxon>
    </lineage>
</organism>
<name>A0A507R693_MONPU</name>
<protein>
    <submittedName>
        <fullName evidence="1">Uncharacterized protein</fullName>
    </submittedName>
</protein>
<accession>A0A507R693</accession>
<evidence type="ECO:0000313" key="2">
    <source>
        <dbReference type="Proteomes" id="UP000319663"/>
    </source>
</evidence>
<dbReference type="AlphaFoldDB" id="A0A507R693"/>
<evidence type="ECO:0000313" key="1">
    <source>
        <dbReference type="EMBL" id="TQB76219.1"/>
    </source>
</evidence>
<comment type="caution">
    <text evidence="1">The sequence shown here is derived from an EMBL/GenBank/DDBJ whole genome shotgun (WGS) entry which is preliminary data.</text>
</comment>
<gene>
    <name evidence="1" type="ORF">MPDQ_000526</name>
</gene>
<dbReference type="EMBL" id="VIFY01000011">
    <property type="protein sequence ID" value="TQB76219.1"/>
    <property type="molecule type" value="Genomic_DNA"/>
</dbReference>